<keyword evidence="2" id="KW-0472">Membrane</keyword>
<sequence>MGELMKTSILTLCFCQLFLPLTWAYDFCYSRTCYDKGNEIGYCCQYYENTCCYYTAVWGLWYFWFGIILFVLSIILLVVRICFIRSLRRRQRNLHVTTVTTQQAGIPNQGYGGINTSNDYPPSYQQVQKDYFTGNKSNPSQTGNVYAQPPCTQTPYSVPPGFTTLPAAPYPPPTQNQS</sequence>
<dbReference type="EMBL" id="CAWYQH010000001">
    <property type="protein sequence ID" value="CAK8671443.1"/>
    <property type="molecule type" value="Genomic_DNA"/>
</dbReference>
<comment type="caution">
    <text evidence="4">The sequence shown here is derived from an EMBL/GenBank/DDBJ whole genome shotgun (WGS) entry which is preliminary data.</text>
</comment>
<feature type="transmembrane region" description="Helical" evidence="2">
    <location>
        <begin position="61"/>
        <end position="83"/>
    </location>
</feature>
<evidence type="ECO:0000256" key="2">
    <source>
        <dbReference type="SAM" id="Phobius"/>
    </source>
</evidence>
<name>A0ABP0EYH4_CLALP</name>
<dbReference type="Proteomes" id="UP001642483">
    <property type="component" value="Unassembled WGS sequence"/>
</dbReference>
<organism evidence="4 5">
    <name type="scientific">Clavelina lepadiformis</name>
    <name type="common">Light-bulb sea squirt</name>
    <name type="synonym">Ascidia lepadiformis</name>
    <dbReference type="NCBI Taxonomy" id="159417"/>
    <lineage>
        <taxon>Eukaryota</taxon>
        <taxon>Metazoa</taxon>
        <taxon>Chordata</taxon>
        <taxon>Tunicata</taxon>
        <taxon>Ascidiacea</taxon>
        <taxon>Aplousobranchia</taxon>
        <taxon>Clavelinidae</taxon>
        <taxon>Clavelina</taxon>
    </lineage>
</organism>
<feature type="compositionally biased region" description="Pro residues" evidence="1">
    <location>
        <begin position="168"/>
        <end position="178"/>
    </location>
</feature>
<evidence type="ECO:0000256" key="1">
    <source>
        <dbReference type="SAM" id="MobiDB-lite"/>
    </source>
</evidence>
<accession>A0ABP0EYH4</accession>
<evidence type="ECO:0000313" key="5">
    <source>
        <dbReference type="Proteomes" id="UP001642483"/>
    </source>
</evidence>
<evidence type="ECO:0008006" key="6">
    <source>
        <dbReference type="Google" id="ProtNLM"/>
    </source>
</evidence>
<feature type="chain" id="PRO_5046413469" description="Vesicular, overexpressed in cancer, prosurvival protein 1" evidence="3">
    <location>
        <begin position="25"/>
        <end position="178"/>
    </location>
</feature>
<proteinExistence type="predicted"/>
<feature type="signal peptide" evidence="3">
    <location>
        <begin position="1"/>
        <end position="24"/>
    </location>
</feature>
<keyword evidence="5" id="KW-1185">Reference proteome</keyword>
<evidence type="ECO:0000313" key="4">
    <source>
        <dbReference type="EMBL" id="CAK8671443.1"/>
    </source>
</evidence>
<keyword evidence="2" id="KW-1133">Transmembrane helix</keyword>
<feature type="compositionally biased region" description="Polar residues" evidence="1">
    <location>
        <begin position="140"/>
        <end position="156"/>
    </location>
</feature>
<reference evidence="4 5" key="1">
    <citation type="submission" date="2024-02" db="EMBL/GenBank/DDBJ databases">
        <authorList>
            <person name="Daric V."/>
            <person name="Darras S."/>
        </authorList>
    </citation>
    <scope>NUCLEOTIDE SEQUENCE [LARGE SCALE GENOMIC DNA]</scope>
</reference>
<keyword evidence="2" id="KW-0812">Transmembrane</keyword>
<protein>
    <recommendedName>
        <fullName evidence="6">Vesicular, overexpressed in cancer, prosurvival protein 1</fullName>
    </recommendedName>
</protein>
<feature type="region of interest" description="Disordered" evidence="1">
    <location>
        <begin position="140"/>
        <end position="178"/>
    </location>
</feature>
<evidence type="ECO:0000256" key="3">
    <source>
        <dbReference type="SAM" id="SignalP"/>
    </source>
</evidence>
<gene>
    <name evidence="4" type="ORF">CVLEPA_LOCUS505</name>
</gene>
<keyword evidence="3" id="KW-0732">Signal</keyword>